<gene>
    <name evidence="2" type="ORF">OXH18_08080</name>
</gene>
<evidence type="ECO:0000256" key="1">
    <source>
        <dbReference type="SAM" id="Phobius"/>
    </source>
</evidence>
<dbReference type="Proteomes" id="UP001163152">
    <property type="component" value="Chromosome"/>
</dbReference>
<sequence length="66" mass="6966">MFRCVRDCIRRRLGRWAAISLVFFIAALLATGGNAILAAAIAGVTLGVGTLTIAANCYLQCRPQVG</sequence>
<proteinExistence type="predicted"/>
<keyword evidence="1" id="KW-0812">Transmembrane</keyword>
<evidence type="ECO:0000313" key="3">
    <source>
        <dbReference type="Proteomes" id="UP001163152"/>
    </source>
</evidence>
<feature type="transmembrane region" description="Helical" evidence="1">
    <location>
        <begin position="36"/>
        <end position="59"/>
    </location>
</feature>
<dbReference type="AlphaFoldDB" id="A0A9E8ZEL0"/>
<keyword evidence="3" id="KW-1185">Reference proteome</keyword>
<keyword evidence="1" id="KW-0472">Membrane</keyword>
<protein>
    <submittedName>
        <fullName evidence="2">Uncharacterized protein</fullName>
    </submittedName>
</protein>
<accession>A0A9E8ZEL0</accession>
<name>A0A9E8ZEL0_9CYAN</name>
<evidence type="ECO:0000313" key="2">
    <source>
        <dbReference type="EMBL" id="WAL61930.1"/>
    </source>
</evidence>
<dbReference type="KEGG" id="tsin:OXH18_08080"/>
<keyword evidence="1" id="KW-1133">Transmembrane helix</keyword>
<dbReference type="EMBL" id="CP113797">
    <property type="protein sequence ID" value="WAL61930.1"/>
    <property type="molecule type" value="Genomic_DNA"/>
</dbReference>
<dbReference type="RefSeq" id="WP_268612000.1">
    <property type="nucleotide sequence ID" value="NZ_CP113797.1"/>
</dbReference>
<reference evidence="2" key="1">
    <citation type="submission" date="2022-12" db="EMBL/GenBank/DDBJ databases">
        <title>Polyphasic identification of a Novel Hot-Spring Cyanobacterium Ocullathermofonsia sinensis gen nov. sp. nov. and Genomic Insights on its Adaptations to the Thermal Habitat.</title>
        <authorList>
            <person name="Daroch M."/>
            <person name="Tang J."/>
            <person name="Jiang Y."/>
        </authorList>
    </citation>
    <scope>NUCLEOTIDE SEQUENCE</scope>
    <source>
        <strain evidence="2">PKUAC-SCTA174</strain>
    </source>
</reference>
<organism evidence="2 3">
    <name type="scientific">Thermocoleostomius sinensis A174</name>
    <dbReference type="NCBI Taxonomy" id="2016057"/>
    <lineage>
        <taxon>Bacteria</taxon>
        <taxon>Bacillati</taxon>
        <taxon>Cyanobacteriota</taxon>
        <taxon>Cyanophyceae</taxon>
        <taxon>Oculatellales</taxon>
        <taxon>Oculatellaceae</taxon>
        <taxon>Thermocoleostomius</taxon>
    </lineage>
</organism>
<feature type="transmembrane region" description="Helical" evidence="1">
    <location>
        <begin position="12"/>
        <end position="30"/>
    </location>
</feature>